<dbReference type="InterPro" id="IPR041681">
    <property type="entry name" value="PH_9"/>
</dbReference>
<evidence type="ECO:0000256" key="1">
    <source>
        <dbReference type="SAM" id="MobiDB-lite"/>
    </source>
</evidence>
<evidence type="ECO:0000259" key="2">
    <source>
        <dbReference type="PROSITE" id="PS50003"/>
    </source>
</evidence>
<dbReference type="Proteomes" id="UP001448207">
    <property type="component" value="Unassembled WGS sequence"/>
</dbReference>
<dbReference type="InterPro" id="IPR001605">
    <property type="entry name" value="PH_dom-spectrin-type"/>
</dbReference>
<accession>A0ABR3BFL1</accession>
<proteinExistence type="predicted"/>
<dbReference type="PANTHER" id="PTHR37283">
    <property type="entry name" value="PH DOMAIN-CONTAINING PROTEIN YHR131C"/>
    <property type="match status" value="1"/>
</dbReference>
<comment type="caution">
    <text evidence="3">The sequence shown here is derived from an EMBL/GenBank/DDBJ whole genome shotgun (WGS) entry which is preliminary data.</text>
</comment>
<evidence type="ECO:0000313" key="3">
    <source>
        <dbReference type="EMBL" id="KAL0097649.1"/>
    </source>
</evidence>
<dbReference type="PANTHER" id="PTHR37283:SF1">
    <property type="entry name" value="PH DOMAIN-CONTAINING PROTEIN YHR131C"/>
    <property type="match status" value="1"/>
</dbReference>
<sequence length="261" mass="29969">MLSSDSTSVNCLAAGMPWQRKKSAQWPFVLNKLRFYSQSSHSSVSIPISVASEQVEPGAEAPSEQPKDDNIDLEPPHYDDPIHPWTSIFPAYLSQRTVEPREEEGREVLPEYECTIFKMGFVRVKREMERPKVESKDRAWKKLYLVLWGTTIHAYKIEPYEGMKPVWSYSMQLAEAGSAPDYLKYRNVFRLRVSNGPQMLIRSSLEEEQVLWIEHLQASANVSPDLDVRPMPRFITLTTRRRRGRAARTAGQSEPVEASLI</sequence>
<name>A0ABR3BFL1_PHYBL</name>
<feature type="compositionally biased region" description="Basic and acidic residues" evidence="1">
    <location>
        <begin position="65"/>
        <end position="76"/>
    </location>
</feature>
<dbReference type="Pfam" id="PF15410">
    <property type="entry name" value="PH_9"/>
    <property type="match status" value="1"/>
</dbReference>
<organism evidence="3 4">
    <name type="scientific">Phycomyces blakesleeanus</name>
    <dbReference type="NCBI Taxonomy" id="4837"/>
    <lineage>
        <taxon>Eukaryota</taxon>
        <taxon>Fungi</taxon>
        <taxon>Fungi incertae sedis</taxon>
        <taxon>Mucoromycota</taxon>
        <taxon>Mucoromycotina</taxon>
        <taxon>Mucoromycetes</taxon>
        <taxon>Mucorales</taxon>
        <taxon>Phycomycetaceae</taxon>
        <taxon>Phycomyces</taxon>
    </lineage>
</organism>
<dbReference type="Gene3D" id="2.30.29.30">
    <property type="entry name" value="Pleckstrin-homology domain (PH domain)/Phosphotyrosine-binding domain (PTB)"/>
    <property type="match status" value="1"/>
</dbReference>
<dbReference type="InterPro" id="IPR011993">
    <property type="entry name" value="PH-like_dom_sf"/>
</dbReference>
<dbReference type="PRINTS" id="PR00683">
    <property type="entry name" value="SPECTRINPH"/>
</dbReference>
<feature type="domain" description="PH" evidence="2">
    <location>
        <begin position="115"/>
        <end position="221"/>
    </location>
</feature>
<feature type="region of interest" description="Disordered" evidence="1">
    <location>
        <begin position="52"/>
        <end position="76"/>
    </location>
</feature>
<protein>
    <recommendedName>
        <fullName evidence="2">PH domain-containing protein</fullName>
    </recommendedName>
</protein>
<dbReference type="EMBL" id="JBCLYO010000001">
    <property type="protein sequence ID" value="KAL0097649.1"/>
    <property type="molecule type" value="Genomic_DNA"/>
</dbReference>
<keyword evidence="4" id="KW-1185">Reference proteome</keyword>
<dbReference type="PROSITE" id="PS50003">
    <property type="entry name" value="PH_DOMAIN"/>
    <property type="match status" value="1"/>
</dbReference>
<reference evidence="3 4" key="1">
    <citation type="submission" date="2024-04" db="EMBL/GenBank/DDBJ databases">
        <title>Symmetric and asymmetric DNA N6-adenine methylation regulates different biological responses in Mucorales.</title>
        <authorList>
            <consortium name="Lawrence Berkeley National Laboratory"/>
            <person name="Lax C."/>
            <person name="Mondo S.J."/>
            <person name="Osorio-Concepcion M."/>
            <person name="Muszewska A."/>
            <person name="Corrochano-Luque M."/>
            <person name="Gutierrez G."/>
            <person name="Riley R."/>
            <person name="Lipzen A."/>
            <person name="Guo J."/>
            <person name="Hundley H."/>
            <person name="Amirebrahimi M."/>
            <person name="Ng V."/>
            <person name="Lorenzo-Gutierrez D."/>
            <person name="Binder U."/>
            <person name="Yang J."/>
            <person name="Song Y."/>
            <person name="Canovas D."/>
            <person name="Navarro E."/>
            <person name="Freitag M."/>
            <person name="Gabaldon T."/>
            <person name="Grigoriev I.V."/>
            <person name="Corrochano L.M."/>
            <person name="Nicolas F.E."/>
            <person name="Garre V."/>
        </authorList>
    </citation>
    <scope>NUCLEOTIDE SEQUENCE [LARGE SCALE GENOMIC DNA]</scope>
    <source>
        <strain evidence="3 4">L51</strain>
    </source>
</reference>
<dbReference type="SUPFAM" id="SSF50729">
    <property type="entry name" value="PH domain-like"/>
    <property type="match status" value="1"/>
</dbReference>
<dbReference type="SMART" id="SM00233">
    <property type="entry name" value="PH"/>
    <property type="match status" value="1"/>
</dbReference>
<evidence type="ECO:0000313" key="4">
    <source>
        <dbReference type="Proteomes" id="UP001448207"/>
    </source>
</evidence>
<dbReference type="InterPro" id="IPR001849">
    <property type="entry name" value="PH_domain"/>
</dbReference>
<feature type="region of interest" description="Disordered" evidence="1">
    <location>
        <begin position="242"/>
        <end position="261"/>
    </location>
</feature>
<gene>
    <name evidence="3" type="ORF">J3Q64DRAFT_1714505</name>
</gene>